<dbReference type="AlphaFoldDB" id="A0A9P4PR98"/>
<name>A0A9P4PR98_9PLEO</name>
<accession>A0A9P4PR98</accession>
<comment type="caution">
    <text evidence="2">The sequence shown here is derived from an EMBL/GenBank/DDBJ whole genome shotgun (WGS) entry which is preliminary data.</text>
</comment>
<evidence type="ECO:0000313" key="3">
    <source>
        <dbReference type="Proteomes" id="UP000799764"/>
    </source>
</evidence>
<organism evidence="2 3">
    <name type="scientific">Karstenula rhodostoma CBS 690.94</name>
    <dbReference type="NCBI Taxonomy" id="1392251"/>
    <lineage>
        <taxon>Eukaryota</taxon>
        <taxon>Fungi</taxon>
        <taxon>Dikarya</taxon>
        <taxon>Ascomycota</taxon>
        <taxon>Pezizomycotina</taxon>
        <taxon>Dothideomycetes</taxon>
        <taxon>Pleosporomycetidae</taxon>
        <taxon>Pleosporales</taxon>
        <taxon>Massarineae</taxon>
        <taxon>Didymosphaeriaceae</taxon>
        <taxon>Karstenula</taxon>
    </lineage>
</organism>
<evidence type="ECO:0000313" key="2">
    <source>
        <dbReference type="EMBL" id="KAF2447446.1"/>
    </source>
</evidence>
<evidence type="ECO:0000256" key="1">
    <source>
        <dbReference type="SAM" id="MobiDB-lite"/>
    </source>
</evidence>
<proteinExistence type="predicted"/>
<feature type="compositionally biased region" description="Basic and acidic residues" evidence="1">
    <location>
        <begin position="72"/>
        <end position="91"/>
    </location>
</feature>
<dbReference type="EMBL" id="MU001496">
    <property type="protein sequence ID" value="KAF2447446.1"/>
    <property type="molecule type" value="Genomic_DNA"/>
</dbReference>
<gene>
    <name evidence="2" type="ORF">P171DRAFT_225294</name>
</gene>
<dbReference type="Proteomes" id="UP000799764">
    <property type="component" value="Unassembled WGS sequence"/>
</dbReference>
<protein>
    <submittedName>
        <fullName evidence="2">Uncharacterized protein</fullName>
    </submittedName>
</protein>
<reference evidence="2" key="1">
    <citation type="journal article" date="2020" name="Stud. Mycol.">
        <title>101 Dothideomycetes genomes: a test case for predicting lifestyles and emergence of pathogens.</title>
        <authorList>
            <person name="Haridas S."/>
            <person name="Albert R."/>
            <person name="Binder M."/>
            <person name="Bloem J."/>
            <person name="Labutti K."/>
            <person name="Salamov A."/>
            <person name="Andreopoulos B."/>
            <person name="Baker S."/>
            <person name="Barry K."/>
            <person name="Bills G."/>
            <person name="Bluhm B."/>
            <person name="Cannon C."/>
            <person name="Castanera R."/>
            <person name="Culley D."/>
            <person name="Daum C."/>
            <person name="Ezra D."/>
            <person name="Gonzalez J."/>
            <person name="Henrissat B."/>
            <person name="Kuo A."/>
            <person name="Liang C."/>
            <person name="Lipzen A."/>
            <person name="Lutzoni F."/>
            <person name="Magnuson J."/>
            <person name="Mondo S."/>
            <person name="Nolan M."/>
            <person name="Ohm R."/>
            <person name="Pangilinan J."/>
            <person name="Park H.-J."/>
            <person name="Ramirez L."/>
            <person name="Alfaro M."/>
            <person name="Sun H."/>
            <person name="Tritt A."/>
            <person name="Yoshinaga Y."/>
            <person name="Zwiers L.-H."/>
            <person name="Turgeon B."/>
            <person name="Goodwin S."/>
            <person name="Spatafora J."/>
            <person name="Crous P."/>
            <person name="Grigoriev I."/>
        </authorList>
    </citation>
    <scope>NUCLEOTIDE SEQUENCE</scope>
    <source>
        <strain evidence="2">CBS 690.94</strain>
    </source>
</reference>
<sequence>MLLERNLERDELLCSSSMAAENIARTIRGRAGPLVHAATRTEEAGVGSIEMRANMYAVAFGPARIQHCAKEAPLADRRSSDSCKSLRDDGRACGTAPAEPALGGKQQRVSM</sequence>
<feature type="region of interest" description="Disordered" evidence="1">
    <location>
        <begin position="72"/>
        <end position="111"/>
    </location>
</feature>
<keyword evidence="3" id="KW-1185">Reference proteome</keyword>